<reference evidence="3 4" key="1">
    <citation type="submission" date="2018-08" db="EMBL/GenBank/DDBJ databases">
        <title>A genome reference for cultivated species of the human gut microbiota.</title>
        <authorList>
            <person name="Zou Y."/>
            <person name="Xue W."/>
            <person name="Luo G."/>
        </authorList>
    </citation>
    <scope>NUCLEOTIDE SEQUENCE [LARGE SCALE GENOMIC DNA]</scope>
    <source>
        <strain evidence="3 4">AF14-49</strain>
    </source>
</reference>
<evidence type="ECO:0000313" key="3">
    <source>
        <dbReference type="EMBL" id="RGV34814.1"/>
    </source>
</evidence>
<dbReference type="RefSeq" id="WP_118259538.1">
    <property type="nucleotide sequence ID" value="NZ_QRZA01000006.1"/>
</dbReference>
<evidence type="ECO:0000313" key="4">
    <source>
        <dbReference type="Proteomes" id="UP000283589"/>
    </source>
</evidence>
<accession>A0A412X2N4</accession>
<dbReference type="Pfam" id="PF04851">
    <property type="entry name" value="ResIII"/>
    <property type="match status" value="1"/>
</dbReference>
<dbReference type="PROSITE" id="PS51194">
    <property type="entry name" value="HELICASE_CTER"/>
    <property type="match status" value="1"/>
</dbReference>
<dbReference type="CDD" id="cd18785">
    <property type="entry name" value="SF2_C"/>
    <property type="match status" value="1"/>
</dbReference>
<dbReference type="AlphaFoldDB" id="A0A412X2N4"/>
<dbReference type="InterPro" id="IPR006935">
    <property type="entry name" value="Helicase/UvrB_N"/>
</dbReference>
<feature type="domain" description="Helicase ATP-binding" evidence="1">
    <location>
        <begin position="57"/>
        <end position="230"/>
    </location>
</feature>
<gene>
    <name evidence="3" type="ORF">DWW18_06880</name>
</gene>
<evidence type="ECO:0000259" key="1">
    <source>
        <dbReference type="PROSITE" id="PS51192"/>
    </source>
</evidence>
<evidence type="ECO:0000259" key="2">
    <source>
        <dbReference type="PROSITE" id="PS51194"/>
    </source>
</evidence>
<dbReference type="PANTHER" id="PTHR47396">
    <property type="entry name" value="TYPE I RESTRICTION ENZYME ECOKI R PROTEIN"/>
    <property type="match status" value="1"/>
</dbReference>
<dbReference type="SUPFAM" id="SSF52540">
    <property type="entry name" value="P-loop containing nucleoside triphosphate hydrolases"/>
    <property type="match status" value="1"/>
</dbReference>
<dbReference type="InterPro" id="IPR027417">
    <property type="entry name" value="P-loop_NTPase"/>
</dbReference>
<name>A0A412X2N4_9BACT</name>
<dbReference type="SMART" id="SM00490">
    <property type="entry name" value="HELICc"/>
    <property type="match status" value="1"/>
</dbReference>
<dbReference type="GO" id="GO:0003677">
    <property type="term" value="F:DNA binding"/>
    <property type="evidence" value="ECO:0007669"/>
    <property type="project" value="InterPro"/>
</dbReference>
<comment type="caution">
    <text evidence="3">The sequence shown here is derived from an EMBL/GenBank/DDBJ whole genome shotgun (WGS) entry which is preliminary data.</text>
</comment>
<dbReference type="Pfam" id="PF00271">
    <property type="entry name" value="Helicase_C"/>
    <property type="match status" value="1"/>
</dbReference>
<proteinExistence type="predicted"/>
<evidence type="ECO:0008006" key="5">
    <source>
        <dbReference type="Google" id="ProtNLM"/>
    </source>
</evidence>
<dbReference type="GO" id="GO:0016787">
    <property type="term" value="F:hydrolase activity"/>
    <property type="evidence" value="ECO:0007669"/>
    <property type="project" value="InterPro"/>
</dbReference>
<sequence>MASIGRILNYNPPAERRIPSQVLATWENGIFLKKEDINRDIKGLRSPQIGAIYATLSHWEVSSDAATIVMPTGTGKTEVMLSLLIAASCYKTMIIVPTDALRSQISNKVASLGLLADPQFSIVKETVLKPIVGVMSHRPASSEEAIAFMEQCNVVVTTISIIGNLTKSIQMAIANQCSHLFVDEAHHTPANSWSDVKDSFKHSKILQFTATPFRNDDKPIGGKIIFNYPLRKAQKEGYFKPINYLPIIEWDPTQSDKIIAEKAIQQLNLDIRNGHDHILMARVNSIARAEVIQKIYATLAPGYNPLSIHSQLSAKSKSEIKAKIIAGECKIVVCVDMLGEGFDMPRLKIAAFHDIKKSLPTTLQLIGRFTRTSMDNSLGDASIIVNIADVDAQKEIEHLYASDADWNQLLPYLSEGQIDNQISLREFIQGFEKFPEELPIQNLLPALSAVVYKINEQEWHPEKYEKGLAAIERYEKVYFDTNTQGTTIVIVAGKKEKVAFGRIEDLFEMHWTLYIIYRNVQQKLLFINCSDNGSLFENLAKAITDESASIIDATSIFRCMGRMHRIRVTNVGLKDTLSTLRSFTMHAGSDIEKALTEAQQKNKIKSNIFVTGYENGEETSVGCSYRGRVWSRRISNISEFTKWCDSIGSKILDPSINDEIVMRHATKYISVDSIPRKRAISIEWPENIIGEVEKNIFIGTRNEDMRPLIYVDIDLSNDQSEGALKFLVRCSDFEAHYTYKIIDGHVTIENTQTPLYIKMGRRMTLLSDFFCKDSYYPTIRFVDGTTLQGQYLAEYSNDDTLFNKEDIQVWNWDGVNIKNESQGNEKDNTSIQYHVIQKLKSQDFDIIFDDDNAGEIADVIAIKVDDINKVVKVELFHLKFSQEDYPGARINDLYAVNGQAQKCVSWLHSRPEHIIGRMLRRGTTKAKNRYELGTENQLSIIKEKVRSVYNTEYIIHIVQPGLSKAAASTDQLKLLSITEAFLWETRMIKLQVIASA</sequence>
<dbReference type="GO" id="GO:0005524">
    <property type="term" value="F:ATP binding"/>
    <property type="evidence" value="ECO:0007669"/>
    <property type="project" value="InterPro"/>
</dbReference>
<dbReference type="Gene3D" id="3.40.50.300">
    <property type="entry name" value="P-loop containing nucleotide triphosphate hydrolases"/>
    <property type="match status" value="2"/>
</dbReference>
<protein>
    <recommendedName>
        <fullName evidence="5">Restriction endonuclease subunit R</fullName>
    </recommendedName>
</protein>
<dbReference type="PROSITE" id="PS51192">
    <property type="entry name" value="HELICASE_ATP_BIND_1"/>
    <property type="match status" value="1"/>
</dbReference>
<dbReference type="InterPro" id="IPR014001">
    <property type="entry name" value="Helicase_ATP-bd"/>
</dbReference>
<dbReference type="Proteomes" id="UP000283589">
    <property type="component" value="Unassembled WGS sequence"/>
</dbReference>
<dbReference type="CDD" id="cd17926">
    <property type="entry name" value="DEXHc_RE"/>
    <property type="match status" value="1"/>
</dbReference>
<dbReference type="GO" id="GO:0005829">
    <property type="term" value="C:cytosol"/>
    <property type="evidence" value="ECO:0007669"/>
    <property type="project" value="TreeGrafter"/>
</dbReference>
<dbReference type="SMART" id="SM00487">
    <property type="entry name" value="DEXDc"/>
    <property type="match status" value="1"/>
</dbReference>
<dbReference type="InterPro" id="IPR050742">
    <property type="entry name" value="Helicase_Restrict-Modif_Enz"/>
</dbReference>
<dbReference type="InterPro" id="IPR001650">
    <property type="entry name" value="Helicase_C-like"/>
</dbReference>
<feature type="domain" description="Helicase C-terminal" evidence="2">
    <location>
        <begin position="263"/>
        <end position="418"/>
    </location>
</feature>
<dbReference type="PANTHER" id="PTHR47396:SF1">
    <property type="entry name" value="ATP-DEPENDENT HELICASE IRC3-RELATED"/>
    <property type="match status" value="1"/>
</dbReference>
<dbReference type="EMBL" id="QRZA01000006">
    <property type="protein sequence ID" value="RGV34814.1"/>
    <property type="molecule type" value="Genomic_DNA"/>
</dbReference>
<organism evidence="3 4">
    <name type="scientific">Butyricimonas virosa</name>
    <dbReference type="NCBI Taxonomy" id="544645"/>
    <lineage>
        <taxon>Bacteria</taxon>
        <taxon>Pseudomonadati</taxon>
        <taxon>Bacteroidota</taxon>
        <taxon>Bacteroidia</taxon>
        <taxon>Bacteroidales</taxon>
        <taxon>Odoribacteraceae</taxon>
        <taxon>Butyricimonas</taxon>
    </lineage>
</organism>